<feature type="compositionally biased region" description="Basic and acidic residues" evidence="1">
    <location>
        <begin position="296"/>
        <end position="306"/>
    </location>
</feature>
<feature type="region of interest" description="Disordered" evidence="1">
    <location>
        <begin position="296"/>
        <end position="319"/>
    </location>
</feature>
<dbReference type="InParanoid" id="A0A1V9XZK9"/>
<feature type="region of interest" description="Disordered" evidence="1">
    <location>
        <begin position="1"/>
        <end position="26"/>
    </location>
</feature>
<reference evidence="2 3" key="1">
    <citation type="journal article" date="2017" name="Gigascience">
        <title>Draft genome of the honey bee ectoparasitic mite, Tropilaelaps mercedesae, is shaped by the parasitic life history.</title>
        <authorList>
            <person name="Dong X."/>
            <person name="Armstrong S.D."/>
            <person name="Xia D."/>
            <person name="Makepeace B.L."/>
            <person name="Darby A.C."/>
            <person name="Kadowaki T."/>
        </authorList>
    </citation>
    <scope>NUCLEOTIDE SEQUENCE [LARGE SCALE GENOMIC DNA]</scope>
    <source>
        <strain evidence="2">Wuxi-XJTLU</strain>
    </source>
</reference>
<feature type="compositionally biased region" description="Polar residues" evidence="1">
    <location>
        <begin position="157"/>
        <end position="197"/>
    </location>
</feature>
<evidence type="ECO:0000313" key="2">
    <source>
        <dbReference type="EMBL" id="OQR78890.1"/>
    </source>
</evidence>
<evidence type="ECO:0000313" key="3">
    <source>
        <dbReference type="Proteomes" id="UP000192247"/>
    </source>
</evidence>
<feature type="compositionally biased region" description="Low complexity" evidence="1">
    <location>
        <begin position="204"/>
        <end position="217"/>
    </location>
</feature>
<dbReference type="Proteomes" id="UP000192247">
    <property type="component" value="Unassembled WGS sequence"/>
</dbReference>
<dbReference type="EMBL" id="MNPL01001705">
    <property type="protein sequence ID" value="OQR78890.1"/>
    <property type="molecule type" value="Genomic_DNA"/>
</dbReference>
<organism evidence="2 3">
    <name type="scientific">Tropilaelaps mercedesae</name>
    <dbReference type="NCBI Taxonomy" id="418985"/>
    <lineage>
        <taxon>Eukaryota</taxon>
        <taxon>Metazoa</taxon>
        <taxon>Ecdysozoa</taxon>
        <taxon>Arthropoda</taxon>
        <taxon>Chelicerata</taxon>
        <taxon>Arachnida</taxon>
        <taxon>Acari</taxon>
        <taxon>Parasitiformes</taxon>
        <taxon>Mesostigmata</taxon>
        <taxon>Gamasina</taxon>
        <taxon>Dermanyssoidea</taxon>
        <taxon>Laelapidae</taxon>
        <taxon>Tropilaelaps</taxon>
    </lineage>
</organism>
<feature type="compositionally biased region" description="Polar residues" evidence="1">
    <location>
        <begin position="348"/>
        <end position="362"/>
    </location>
</feature>
<dbReference type="OrthoDB" id="10578235at2759"/>
<feature type="region of interest" description="Disordered" evidence="1">
    <location>
        <begin position="348"/>
        <end position="455"/>
    </location>
</feature>
<evidence type="ECO:0000256" key="1">
    <source>
        <dbReference type="SAM" id="MobiDB-lite"/>
    </source>
</evidence>
<feature type="compositionally biased region" description="Polar residues" evidence="1">
    <location>
        <begin position="418"/>
        <end position="446"/>
    </location>
</feature>
<feature type="compositionally biased region" description="Polar residues" evidence="1">
    <location>
        <begin position="228"/>
        <end position="245"/>
    </location>
</feature>
<name>A0A1V9XZK9_9ACAR</name>
<sequence length="475" mass="50493">MESDEGLSQAIFSGSQDERPEIGYGGGDFVQKLLAKAQFRDESTGLCSPTPVKPAGRVGLRRNRRTSKEKELALLGLRMPPQASNAQRQHQETSPGPITRSRSSLVSSSGTAGARSSPCPSLDDSTEILFGAIPPTPPLASNGRTINPSRSSDKDSSATCRQSGPQNSAASFEKSSQGPVDLSSKQPITPTNRNISAFASGIHTSKSSTPVSTPTLPCRTKPARLLQKSPSCSQATTASPESATGNHRRQRGSAGETLLGTATSNGQTSVSQAGAGRFGQRIATLRRDTVLEAARKAADTNGKADSENGGGVDSSDEDELLSQAASLVEKKFIALQTNESHNNTHYIHQTVTKGRPKTSSNAAVDRNTPEKTTSNPGGGRTPRKKRSKEREPSLGEPLSKQNGHTGTYALHLGKSGDDNQTTVARDISASRTVSSNGKYNQSSTSLGEARRMYTDDEIRRKREAALRKRQQKLKA</sequence>
<feature type="compositionally biased region" description="Low complexity" evidence="1">
    <location>
        <begin position="100"/>
        <end position="109"/>
    </location>
</feature>
<accession>A0A1V9XZK9</accession>
<proteinExistence type="predicted"/>
<keyword evidence="3" id="KW-1185">Reference proteome</keyword>
<gene>
    <name evidence="2" type="ORF">BIW11_02647</name>
</gene>
<protein>
    <submittedName>
        <fullName evidence="2">Uncharacterized protein</fullName>
    </submittedName>
</protein>
<feature type="compositionally biased region" description="Polar residues" evidence="1">
    <location>
        <begin position="82"/>
        <end position="96"/>
    </location>
</feature>
<feature type="region of interest" description="Disordered" evidence="1">
    <location>
        <begin position="40"/>
        <end position="253"/>
    </location>
</feature>
<dbReference type="AlphaFoldDB" id="A0A1V9XZK9"/>
<comment type="caution">
    <text evidence="2">The sequence shown here is derived from an EMBL/GenBank/DDBJ whole genome shotgun (WGS) entry which is preliminary data.</text>
</comment>